<dbReference type="Proteomes" id="UP001244011">
    <property type="component" value="Unassembled WGS sequence"/>
</dbReference>
<evidence type="ECO:0000313" key="3">
    <source>
        <dbReference type="Proteomes" id="UP001244011"/>
    </source>
</evidence>
<dbReference type="EMBL" id="MU839030">
    <property type="protein sequence ID" value="KAK1763106.1"/>
    <property type="molecule type" value="Genomic_DNA"/>
</dbReference>
<proteinExistence type="predicted"/>
<reference evidence="2" key="1">
    <citation type="submission" date="2023-06" db="EMBL/GenBank/DDBJ databases">
        <title>Genome-scale phylogeny and comparative genomics of the fungal order Sordariales.</title>
        <authorList>
            <consortium name="Lawrence Berkeley National Laboratory"/>
            <person name="Hensen N."/>
            <person name="Bonometti L."/>
            <person name="Westerberg I."/>
            <person name="Brannstrom I.O."/>
            <person name="Guillou S."/>
            <person name="Cros-Aarteil S."/>
            <person name="Calhoun S."/>
            <person name="Haridas S."/>
            <person name="Kuo A."/>
            <person name="Mondo S."/>
            <person name="Pangilinan J."/>
            <person name="Riley R."/>
            <person name="Labutti K."/>
            <person name="Andreopoulos B."/>
            <person name="Lipzen A."/>
            <person name="Chen C."/>
            <person name="Yanf M."/>
            <person name="Daum C."/>
            <person name="Ng V."/>
            <person name="Clum A."/>
            <person name="Steindorff A."/>
            <person name="Ohm R."/>
            <person name="Martin F."/>
            <person name="Silar P."/>
            <person name="Natvig D."/>
            <person name="Lalanne C."/>
            <person name="Gautier V."/>
            <person name="Ament-Velasquez S.L."/>
            <person name="Kruys A."/>
            <person name="Hutchinson M.I."/>
            <person name="Powell A.J."/>
            <person name="Barry K."/>
            <person name="Miller A.N."/>
            <person name="Grigoriev I.V."/>
            <person name="Debuchy R."/>
            <person name="Gladieux P."/>
            <person name="Thoren M.H."/>
            <person name="Johannesson H."/>
        </authorList>
    </citation>
    <scope>NUCLEOTIDE SEQUENCE</scope>
    <source>
        <strain evidence="2">8032-3</strain>
    </source>
</reference>
<accession>A0AAJ0FC15</accession>
<evidence type="ECO:0000256" key="1">
    <source>
        <dbReference type="SAM" id="MobiDB-lite"/>
    </source>
</evidence>
<feature type="compositionally biased region" description="Gly residues" evidence="1">
    <location>
        <begin position="78"/>
        <end position="101"/>
    </location>
</feature>
<protein>
    <submittedName>
        <fullName evidence="2">Uncharacterized protein</fullName>
    </submittedName>
</protein>
<sequence>MDPISSVNVFCGDGTTCYFDNITPLYSDCGKIIIPIGTYPHQVEVNPTAITIIPTRPTPTTTSCTTLQTATTTHYGRGDGNGNGHGNGDGHGHGGPGGHGGSYPTPPAYCKDPLIDIVVNLLGLNIDIAAYLDLSGLLEGVGELLSGLLGGGGRHGRPTSIKRRYEAHCGATLEHCRAGREINRTTSTGHEDCVSRCERAGIEASVRLGNLVDCLGVTLDRGISVDNCLFVLGDRKHLLDLDIDLLGGNDHTDSLINLDLNIG</sequence>
<feature type="region of interest" description="Disordered" evidence="1">
    <location>
        <begin position="71"/>
        <end position="103"/>
    </location>
</feature>
<evidence type="ECO:0000313" key="2">
    <source>
        <dbReference type="EMBL" id="KAK1763106.1"/>
    </source>
</evidence>
<keyword evidence="3" id="KW-1185">Reference proteome</keyword>
<organism evidence="2 3">
    <name type="scientific">Phialemonium atrogriseum</name>
    <dbReference type="NCBI Taxonomy" id="1093897"/>
    <lineage>
        <taxon>Eukaryota</taxon>
        <taxon>Fungi</taxon>
        <taxon>Dikarya</taxon>
        <taxon>Ascomycota</taxon>
        <taxon>Pezizomycotina</taxon>
        <taxon>Sordariomycetes</taxon>
        <taxon>Sordariomycetidae</taxon>
        <taxon>Cephalothecales</taxon>
        <taxon>Cephalothecaceae</taxon>
        <taxon>Phialemonium</taxon>
    </lineage>
</organism>
<name>A0AAJ0FC15_9PEZI</name>
<gene>
    <name evidence="2" type="ORF">QBC33DRAFT_550399</name>
</gene>
<comment type="caution">
    <text evidence="2">The sequence shown here is derived from an EMBL/GenBank/DDBJ whole genome shotgun (WGS) entry which is preliminary data.</text>
</comment>
<dbReference type="RefSeq" id="XP_060279319.1">
    <property type="nucleotide sequence ID" value="XM_060429078.1"/>
</dbReference>
<dbReference type="AlphaFoldDB" id="A0AAJ0FC15"/>
<dbReference type="GeneID" id="85312265"/>